<dbReference type="EMBL" id="SRLO01000455">
    <property type="protein sequence ID" value="TNN55448.1"/>
    <property type="molecule type" value="Genomic_DNA"/>
</dbReference>
<proteinExistence type="predicted"/>
<dbReference type="AlphaFoldDB" id="A0A4Z2GP65"/>
<name>A0A4Z2GP65_9TELE</name>
<comment type="caution">
    <text evidence="2">The sequence shown here is derived from an EMBL/GenBank/DDBJ whole genome shotgun (WGS) entry which is preliminary data.</text>
</comment>
<keyword evidence="3" id="KW-1185">Reference proteome</keyword>
<organism evidence="2 3">
    <name type="scientific">Liparis tanakae</name>
    <name type="common">Tanaka's snailfish</name>
    <dbReference type="NCBI Taxonomy" id="230148"/>
    <lineage>
        <taxon>Eukaryota</taxon>
        <taxon>Metazoa</taxon>
        <taxon>Chordata</taxon>
        <taxon>Craniata</taxon>
        <taxon>Vertebrata</taxon>
        <taxon>Euteleostomi</taxon>
        <taxon>Actinopterygii</taxon>
        <taxon>Neopterygii</taxon>
        <taxon>Teleostei</taxon>
        <taxon>Neoteleostei</taxon>
        <taxon>Acanthomorphata</taxon>
        <taxon>Eupercaria</taxon>
        <taxon>Perciformes</taxon>
        <taxon>Cottioidei</taxon>
        <taxon>Cottales</taxon>
        <taxon>Liparidae</taxon>
        <taxon>Liparis</taxon>
    </lineage>
</organism>
<sequence length="66" mass="7389">MVSLGNDQPLKPGHILQLPALFAWRLRSRQTSGRISGSEGGEEQDSLQAEQDQQHPKEQYSSLKKT</sequence>
<evidence type="ECO:0000256" key="1">
    <source>
        <dbReference type="SAM" id="MobiDB-lite"/>
    </source>
</evidence>
<evidence type="ECO:0000313" key="2">
    <source>
        <dbReference type="EMBL" id="TNN55448.1"/>
    </source>
</evidence>
<feature type="region of interest" description="Disordered" evidence="1">
    <location>
        <begin position="31"/>
        <end position="66"/>
    </location>
</feature>
<reference evidence="2 3" key="1">
    <citation type="submission" date="2019-03" db="EMBL/GenBank/DDBJ databases">
        <title>First draft genome of Liparis tanakae, snailfish: a comprehensive survey of snailfish specific genes.</title>
        <authorList>
            <person name="Kim W."/>
            <person name="Song I."/>
            <person name="Jeong J.-H."/>
            <person name="Kim D."/>
            <person name="Kim S."/>
            <person name="Ryu S."/>
            <person name="Song J.Y."/>
            <person name="Lee S.K."/>
        </authorList>
    </citation>
    <scope>NUCLEOTIDE SEQUENCE [LARGE SCALE GENOMIC DNA]</scope>
    <source>
        <tissue evidence="2">Muscle</tissue>
    </source>
</reference>
<accession>A0A4Z2GP65</accession>
<dbReference type="Proteomes" id="UP000314294">
    <property type="component" value="Unassembled WGS sequence"/>
</dbReference>
<gene>
    <name evidence="2" type="ORF">EYF80_034330</name>
</gene>
<evidence type="ECO:0000313" key="3">
    <source>
        <dbReference type="Proteomes" id="UP000314294"/>
    </source>
</evidence>
<protein>
    <submittedName>
        <fullName evidence="2">Uncharacterized protein</fullName>
    </submittedName>
</protein>